<feature type="transmembrane region" description="Helical" evidence="1">
    <location>
        <begin position="245"/>
        <end position="263"/>
    </location>
</feature>
<dbReference type="AlphaFoldDB" id="A0A1V4I9S6"/>
<name>A0A1V4I9S6_9CLOT</name>
<dbReference type="RefSeq" id="WP_079428233.1">
    <property type="nucleotide sequence ID" value="NZ_MZGV01000092.1"/>
</dbReference>
<keyword evidence="1" id="KW-0812">Transmembrane</keyword>
<sequence>MKYIMNFLKGVAIGLATLVPGVSGGTMAVILGVYDDLIHAIGSFFEDSKKHAVLLLELGAGAFTALLLFSKLIEAALKNYHFPMSFLFIGVICGGVPVLYKKSRQQERKRNDIIFLIIGFVLVLAMTVEPSATTALATAKGAVSIVFLFIAGIVIAVALILPGISGSFMLLTLGLYQITLRAINERNIPFLIPIGFGAIVGTLATTKAIEKLLQKYPGKTYMLILGFVIGSLIPVFPGMPRGINILTSIMAFIIGFAFIFWLGKKEIT</sequence>
<reference evidence="2 3" key="1">
    <citation type="submission" date="2017-03" db="EMBL/GenBank/DDBJ databases">
        <title>Genome sequence of Clostridium oryzae DSM 28571.</title>
        <authorList>
            <person name="Poehlein A."/>
            <person name="Daniel R."/>
        </authorList>
    </citation>
    <scope>NUCLEOTIDE SEQUENCE [LARGE SCALE GENOMIC DNA]</scope>
    <source>
        <strain evidence="2 3">DSM 28571</strain>
    </source>
</reference>
<evidence type="ECO:0008006" key="4">
    <source>
        <dbReference type="Google" id="ProtNLM"/>
    </source>
</evidence>
<dbReference type="Pfam" id="PF04018">
    <property type="entry name" value="VCA0040-like"/>
    <property type="match status" value="1"/>
</dbReference>
<feature type="transmembrane region" description="Helical" evidence="1">
    <location>
        <begin position="112"/>
        <end position="129"/>
    </location>
</feature>
<dbReference type="Proteomes" id="UP000190080">
    <property type="component" value="Unassembled WGS sequence"/>
</dbReference>
<keyword evidence="3" id="KW-1185">Reference proteome</keyword>
<comment type="caution">
    <text evidence="2">The sequence shown here is derived from an EMBL/GenBank/DDBJ whole genome shotgun (WGS) entry which is preliminary data.</text>
</comment>
<keyword evidence="1" id="KW-0472">Membrane</keyword>
<feature type="transmembrane region" description="Helical" evidence="1">
    <location>
        <begin position="141"/>
        <end position="161"/>
    </location>
</feature>
<evidence type="ECO:0000313" key="3">
    <source>
        <dbReference type="Proteomes" id="UP000190080"/>
    </source>
</evidence>
<dbReference type="PANTHER" id="PTHR37308">
    <property type="entry name" value="INTEGRAL MEMBRANE PROTEIN"/>
    <property type="match status" value="1"/>
</dbReference>
<feature type="transmembrane region" description="Helical" evidence="1">
    <location>
        <begin position="79"/>
        <end position="100"/>
    </location>
</feature>
<feature type="transmembrane region" description="Helical" evidence="1">
    <location>
        <begin position="190"/>
        <end position="209"/>
    </location>
</feature>
<dbReference type="EMBL" id="MZGV01000092">
    <property type="protein sequence ID" value="OPJ56673.1"/>
    <property type="molecule type" value="Genomic_DNA"/>
</dbReference>
<feature type="transmembrane region" description="Helical" evidence="1">
    <location>
        <begin position="221"/>
        <end position="239"/>
    </location>
</feature>
<feature type="transmembrane region" description="Helical" evidence="1">
    <location>
        <begin position="54"/>
        <end position="73"/>
    </location>
</feature>
<evidence type="ECO:0000313" key="2">
    <source>
        <dbReference type="EMBL" id="OPJ56673.1"/>
    </source>
</evidence>
<dbReference type="InterPro" id="IPR007163">
    <property type="entry name" value="VCA0040-like"/>
</dbReference>
<keyword evidence="1" id="KW-1133">Transmembrane helix</keyword>
<protein>
    <recommendedName>
        <fullName evidence="4">DUF368 domain-containing protein</fullName>
    </recommendedName>
</protein>
<accession>A0A1V4I9S6</accession>
<evidence type="ECO:0000256" key="1">
    <source>
        <dbReference type="SAM" id="Phobius"/>
    </source>
</evidence>
<dbReference type="OrthoDB" id="9793746at2"/>
<gene>
    <name evidence="2" type="ORF">CLORY_42260</name>
</gene>
<dbReference type="STRING" id="1450648.CLORY_42260"/>
<organism evidence="2 3">
    <name type="scientific">Clostridium oryzae</name>
    <dbReference type="NCBI Taxonomy" id="1450648"/>
    <lineage>
        <taxon>Bacteria</taxon>
        <taxon>Bacillati</taxon>
        <taxon>Bacillota</taxon>
        <taxon>Clostridia</taxon>
        <taxon>Eubacteriales</taxon>
        <taxon>Clostridiaceae</taxon>
        <taxon>Clostridium</taxon>
    </lineage>
</organism>
<proteinExistence type="predicted"/>
<dbReference type="PANTHER" id="PTHR37308:SF1">
    <property type="entry name" value="POLYPRENYL-PHOSPHATE TRANSPORTER"/>
    <property type="match status" value="1"/>
</dbReference>
<feature type="transmembrane region" description="Helical" evidence="1">
    <location>
        <begin position="12"/>
        <end position="34"/>
    </location>
</feature>